<protein>
    <submittedName>
        <fullName evidence="10">Iron(III) transport system permease protein</fullName>
    </submittedName>
</protein>
<dbReference type="RefSeq" id="WP_078710629.1">
    <property type="nucleotide sequence ID" value="NZ_FUWY01000001.1"/>
</dbReference>
<feature type="transmembrane region" description="Helical" evidence="8">
    <location>
        <begin position="297"/>
        <end position="319"/>
    </location>
</feature>
<reference evidence="11" key="1">
    <citation type="submission" date="2017-02" db="EMBL/GenBank/DDBJ databases">
        <authorList>
            <person name="Varghese N."/>
            <person name="Submissions S."/>
        </authorList>
    </citation>
    <scope>NUCLEOTIDE SEQUENCE [LARGE SCALE GENOMIC DNA]</scope>
    <source>
        <strain evidence="11">ATCC 25662</strain>
    </source>
</reference>
<dbReference type="GO" id="GO:0005886">
    <property type="term" value="C:plasma membrane"/>
    <property type="evidence" value="ECO:0007669"/>
    <property type="project" value="UniProtKB-SubCell"/>
</dbReference>
<feature type="transmembrane region" description="Helical" evidence="8">
    <location>
        <begin position="71"/>
        <end position="91"/>
    </location>
</feature>
<evidence type="ECO:0000313" key="10">
    <source>
        <dbReference type="EMBL" id="SJZ35018.1"/>
    </source>
</evidence>
<keyword evidence="11" id="KW-1185">Reference proteome</keyword>
<dbReference type="Gene3D" id="1.10.3720.10">
    <property type="entry name" value="MetI-like"/>
    <property type="match status" value="2"/>
</dbReference>
<feature type="transmembrane region" description="Helical" evidence="8">
    <location>
        <begin position="12"/>
        <end position="36"/>
    </location>
</feature>
<evidence type="ECO:0000256" key="7">
    <source>
        <dbReference type="ARBA" id="ARBA00023136"/>
    </source>
</evidence>
<dbReference type="GO" id="GO:0055085">
    <property type="term" value="P:transmembrane transport"/>
    <property type="evidence" value="ECO:0007669"/>
    <property type="project" value="InterPro"/>
</dbReference>
<organism evidence="10 11">
    <name type="scientific">Anaerorhabdus furcosa</name>
    <dbReference type="NCBI Taxonomy" id="118967"/>
    <lineage>
        <taxon>Bacteria</taxon>
        <taxon>Bacillati</taxon>
        <taxon>Bacillota</taxon>
        <taxon>Erysipelotrichia</taxon>
        <taxon>Erysipelotrichales</taxon>
        <taxon>Erysipelotrichaceae</taxon>
        <taxon>Anaerorhabdus</taxon>
    </lineage>
</organism>
<feature type="transmembrane region" description="Helical" evidence="8">
    <location>
        <begin position="103"/>
        <end position="124"/>
    </location>
</feature>
<evidence type="ECO:0000256" key="1">
    <source>
        <dbReference type="ARBA" id="ARBA00004429"/>
    </source>
</evidence>
<dbReference type="Proteomes" id="UP000243297">
    <property type="component" value="Unassembled WGS sequence"/>
</dbReference>
<feature type="domain" description="ABC transmembrane type-1" evidence="9">
    <location>
        <begin position="350"/>
        <end position="539"/>
    </location>
</feature>
<evidence type="ECO:0000313" key="11">
    <source>
        <dbReference type="Proteomes" id="UP000243297"/>
    </source>
</evidence>
<dbReference type="CDD" id="cd06261">
    <property type="entry name" value="TM_PBP2"/>
    <property type="match status" value="2"/>
</dbReference>
<keyword evidence="6 8" id="KW-1133">Transmembrane helix</keyword>
<evidence type="ECO:0000256" key="3">
    <source>
        <dbReference type="ARBA" id="ARBA00022475"/>
    </source>
</evidence>
<dbReference type="SUPFAM" id="SSF161098">
    <property type="entry name" value="MetI-like"/>
    <property type="match status" value="2"/>
</dbReference>
<feature type="transmembrane region" description="Helical" evidence="8">
    <location>
        <begin position="356"/>
        <end position="376"/>
    </location>
</feature>
<feature type="domain" description="ABC transmembrane type-1" evidence="9">
    <location>
        <begin position="65"/>
        <end position="269"/>
    </location>
</feature>
<keyword evidence="5 8" id="KW-0812">Transmembrane</keyword>
<name>A0A1T4JY13_9FIRM</name>
<dbReference type="PANTHER" id="PTHR43357">
    <property type="entry name" value="INNER MEMBRANE ABC TRANSPORTER PERMEASE PROTEIN YDCV"/>
    <property type="match status" value="1"/>
</dbReference>
<evidence type="ECO:0000256" key="8">
    <source>
        <dbReference type="RuleBase" id="RU363032"/>
    </source>
</evidence>
<keyword evidence="2 8" id="KW-0813">Transport</keyword>
<evidence type="ECO:0000256" key="5">
    <source>
        <dbReference type="ARBA" id="ARBA00022692"/>
    </source>
</evidence>
<dbReference type="AlphaFoldDB" id="A0A1T4JY13"/>
<evidence type="ECO:0000256" key="2">
    <source>
        <dbReference type="ARBA" id="ARBA00022448"/>
    </source>
</evidence>
<feature type="transmembrane region" description="Helical" evidence="8">
    <location>
        <begin position="413"/>
        <end position="431"/>
    </location>
</feature>
<keyword evidence="3" id="KW-1003">Cell membrane</keyword>
<feature type="transmembrane region" description="Helical" evidence="8">
    <location>
        <begin position="144"/>
        <end position="166"/>
    </location>
</feature>
<dbReference type="STRING" id="118967.SAMN02745191_0164"/>
<accession>A0A1T4JY13</accession>
<evidence type="ECO:0000256" key="4">
    <source>
        <dbReference type="ARBA" id="ARBA00022519"/>
    </source>
</evidence>
<feature type="transmembrane region" description="Helical" evidence="8">
    <location>
        <begin position="518"/>
        <end position="540"/>
    </location>
</feature>
<feature type="transmembrane region" description="Helical" evidence="8">
    <location>
        <begin position="249"/>
        <end position="268"/>
    </location>
</feature>
<feature type="transmembrane region" description="Helical" evidence="8">
    <location>
        <begin position="388"/>
        <end position="407"/>
    </location>
</feature>
<feature type="transmembrane region" description="Helical" evidence="8">
    <location>
        <begin position="476"/>
        <end position="498"/>
    </location>
</feature>
<dbReference type="Pfam" id="PF00528">
    <property type="entry name" value="BPD_transp_1"/>
    <property type="match status" value="2"/>
</dbReference>
<feature type="transmembrane region" description="Helical" evidence="8">
    <location>
        <begin position="191"/>
        <end position="213"/>
    </location>
</feature>
<dbReference type="PROSITE" id="PS50928">
    <property type="entry name" value="ABC_TM1"/>
    <property type="match status" value="2"/>
</dbReference>
<comment type="similarity">
    <text evidence="8">Belongs to the binding-protein-dependent transport system permease family.</text>
</comment>
<keyword evidence="4" id="KW-0997">Cell inner membrane</keyword>
<proteinExistence type="inferred from homology"/>
<dbReference type="OrthoDB" id="9795403at2"/>
<dbReference type="InterPro" id="IPR000515">
    <property type="entry name" value="MetI-like"/>
</dbReference>
<dbReference type="InterPro" id="IPR035906">
    <property type="entry name" value="MetI-like_sf"/>
</dbReference>
<comment type="subcellular location">
    <subcellularLocation>
        <location evidence="1">Cell inner membrane</location>
        <topology evidence="1">Multi-pass membrane protein</topology>
    </subcellularLocation>
    <subcellularLocation>
        <location evidence="8">Cell membrane</location>
        <topology evidence="8">Multi-pass membrane protein</topology>
    </subcellularLocation>
</comment>
<dbReference type="EMBL" id="FUWY01000001">
    <property type="protein sequence ID" value="SJZ35018.1"/>
    <property type="molecule type" value="Genomic_DNA"/>
</dbReference>
<keyword evidence="7 8" id="KW-0472">Membrane</keyword>
<evidence type="ECO:0000259" key="9">
    <source>
        <dbReference type="PROSITE" id="PS50928"/>
    </source>
</evidence>
<evidence type="ECO:0000256" key="6">
    <source>
        <dbReference type="ARBA" id="ARBA00022989"/>
    </source>
</evidence>
<dbReference type="PANTHER" id="PTHR43357:SF3">
    <property type="entry name" value="FE(3+)-TRANSPORT SYSTEM PERMEASE PROTEIN FBPB 2"/>
    <property type="match status" value="1"/>
</dbReference>
<gene>
    <name evidence="10" type="ORF">SAMN02745191_0164</name>
</gene>
<sequence>MKNNHKFKLDIWGIITLTILGLYILFLVLPLGTVLYQAVINKETGAITLDYFTKFFGKKYYSDTLINSFQVSFWTTILAIAIGTPLAYFFTMFKIKGKKFLQILIILASMSAPFIGAYSWILLLGRNGVITNFFKGVGIAIPNIYGFAGILLVLVCQLFPLIFLYIQGALKNVDNSLVEASQNMGCGGIKLFLRVIIPLVMPTMLAGGLLVFMRALSDFGTPMLIGEGFRTFPVLIFNEFMSEVSGDDGFASAIAIVSIVVTAIIFLVQKYASNHFSFTMNAMHTIEEKPLKGMKNFLVHLYSYLVIGVAILPQCYVIYTSFKNTKGLLFTEGHSLMSYEAAFKRMGNTIVNTFKIPGIALIIIIFLAVLIAYLVVRRRNKLTSTVDVMSMIPYIIPGSVVGIAFGITFRNKFFSIGGLALMVIALVIRRLPYTIRSSVAILQQIPMSIEEASISLGASKLKTFFKITMPMMASGIISGAILSWVTLISELSTAIILYTTKTKTLTIAIYTEVLRGNYGIAAALSTVLTVATVISLLIFMKISKGKDITI</sequence>